<dbReference type="Proteomes" id="UP001162501">
    <property type="component" value="Chromosome 8"/>
</dbReference>
<evidence type="ECO:0000313" key="2">
    <source>
        <dbReference type="Proteomes" id="UP001162501"/>
    </source>
</evidence>
<dbReference type="EMBL" id="OX596092">
    <property type="protein sequence ID" value="CAN0562968.1"/>
    <property type="molecule type" value="Genomic_DNA"/>
</dbReference>
<sequence length="200" mass="21345">MCQGAGWCRSVHTLPLHACGGSPLTEKKKQKQMVVFQAIAPSGKADAKVMEEEGQMGVNAGYESSHRIPVKENAPRAPRGSPSLRFPPRSFSWHLRKLPRPTGGIYREANPSRTEAPRASLTEGPGRELAVITADLTVMLTYPGLRQPSAANGRGGERGAPDLLFHSSGGQRSEANVLAWLDPSGSWEGLSAPGPSPGSW</sequence>
<proteinExistence type="predicted"/>
<reference evidence="1" key="2">
    <citation type="submission" date="2025-03" db="EMBL/GenBank/DDBJ databases">
        <authorList>
            <consortium name="ELIXIR-Norway"/>
            <consortium name="Elixir Norway"/>
        </authorList>
    </citation>
    <scope>NUCLEOTIDE SEQUENCE</scope>
</reference>
<accession>A0AC60A9W0</accession>
<reference evidence="1" key="1">
    <citation type="submission" date="2023-05" db="EMBL/GenBank/DDBJ databases">
        <authorList>
            <consortium name="ELIXIR-Norway"/>
        </authorList>
    </citation>
    <scope>NUCLEOTIDE SEQUENCE</scope>
</reference>
<name>A0AC60A9W0_RANTA</name>
<protein>
    <submittedName>
        <fullName evidence="1">Uncharacterized protein</fullName>
    </submittedName>
</protein>
<gene>
    <name evidence="1" type="ORF">MRATA1EN22A_LOCUS27442</name>
</gene>
<organism evidence="1 2">
    <name type="scientific">Rangifer tarandus platyrhynchus</name>
    <name type="common">Svalbard reindeer</name>
    <dbReference type="NCBI Taxonomy" id="3082113"/>
    <lineage>
        <taxon>Eukaryota</taxon>
        <taxon>Metazoa</taxon>
        <taxon>Chordata</taxon>
        <taxon>Craniata</taxon>
        <taxon>Vertebrata</taxon>
        <taxon>Euteleostomi</taxon>
        <taxon>Mammalia</taxon>
        <taxon>Eutheria</taxon>
        <taxon>Laurasiatheria</taxon>
        <taxon>Artiodactyla</taxon>
        <taxon>Ruminantia</taxon>
        <taxon>Pecora</taxon>
        <taxon>Cervidae</taxon>
        <taxon>Odocoileinae</taxon>
        <taxon>Rangifer</taxon>
    </lineage>
</organism>
<evidence type="ECO:0000313" key="1">
    <source>
        <dbReference type="EMBL" id="CAN0562968.1"/>
    </source>
</evidence>